<keyword evidence="3" id="KW-0645">Protease</keyword>
<dbReference type="Pfam" id="PF17676">
    <property type="entry name" value="Peptidase_S66C"/>
    <property type="match status" value="1"/>
</dbReference>
<dbReference type="InterPro" id="IPR027461">
    <property type="entry name" value="Carboxypeptidase_A_C_sf"/>
</dbReference>
<evidence type="ECO:0000256" key="4">
    <source>
        <dbReference type="ARBA" id="ARBA00022801"/>
    </source>
</evidence>
<dbReference type="PANTHER" id="PTHR30237">
    <property type="entry name" value="MURAMOYLTETRAPEPTIDE CARBOXYPEPTIDASE"/>
    <property type="match status" value="1"/>
</dbReference>
<evidence type="ECO:0000256" key="2">
    <source>
        <dbReference type="ARBA" id="ARBA00022645"/>
    </source>
</evidence>
<evidence type="ECO:0000313" key="10">
    <source>
        <dbReference type="Proteomes" id="UP000823883"/>
    </source>
</evidence>
<dbReference type="GO" id="GO:0006508">
    <property type="term" value="P:proteolysis"/>
    <property type="evidence" value="ECO:0007669"/>
    <property type="project" value="UniProtKB-KW"/>
</dbReference>
<feature type="domain" description="LD-carboxypeptidase N-terminal" evidence="7">
    <location>
        <begin position="22"/>
        <end position="138"/>
    </location>
</feature>
<dbReference type="GO" id="GO:0008236">
    <property type="term" value="F:serine-type peptidase activity"/>
    <property type="evidence" value="ECO:0007669"/>
    <property type="project" value="UniProtKB-KW"/>
</dbReference>
<feature type="active site" description="Nucleophile" evidence="6">
    <location>
        <position position="121"/>
    </location>
</feature>
<name>A0A9D2PC35_9FIRM</name>
<feature type="active site" description="Charge relay system" evidence="6">
    <location>
        <position position="214"/>
    </location>
</feature>
<evidence type="ECO:0000313" key="9">
    <source>
        <dbReference type="EMBL" id="HJC47464.1"/>
    </source>
</evidence>
<dbReference type="Pfam" id="PF02016">
    <property type="entry name" value="Peptidase_S66"/>
    <property type="match status" value="1"/>
</dbReference>
<keyword evidence="2" id="KW-0121">Carboxypeptidase</keyword>
<dbReference type="EMBL" id="DWWL01000036">
    <property type="protein sequence ID" value="HJC47464.1"/>
    <property type="molecule type" value="Genomic_DNA"/>
</dbReference>
<gene>
    <name evidence="9" type="ORF">IAA04_05375</name>
</gene>
<dbReference type="AlphaFoldDB" id="A0A9D2PC35"/>
<feature type="active site" description="Charge relay system" evidence="6">
    <location>
        <position position="281"/>
    </location>
</feature>
<dbReference type="PANTHER" id="PTHR30237:SF2">
    <property type="entry name" value="MUREIN TETRAPEPTIDE CARBOXYPEPTIDASE"/>
    <property type="match status" value="1"/>
</dbReference>
<dbReference type="InterPro" id="IPR029062">
    <property type="entry name" value="Class_I_gatase-like"/>
</dbReference>
<comment type="caution">
    <text evidence="9">The sequence shown here is derived from an EMBL/GenBank/DDBJ whole genome shotgun (WGS) entry which is preliminary data.</text>
</comment>
<proteinExistence type="inferred from homology"/>
<dbReference type="GO" id="GO:0004180">
    <property type="term" value="F:carboxypeptidase activity"/>
    <property type="evidence" value="ECO:0007669"/>
    <property type="project" value="UniProtKB-KW"/>
</dbReference>
<dbReference type="SUPFAM" id="SSF52317">
    <property type="entry name" value="Class I glutamine amidotransferase-like"/>
    <property type="match status" value="1"/>
</dbReference>
<dbReference type="Gene3D" id="3.40.50.10740">
    <property type="entry name" value="Class I glutamine amidotransferase-like"/>
    <property type="match status" value="1"/>
</dbReference>
<dbReference type="PIRSF" id="PIRSF028757">
    <property type="entry name" value="LD-carboxypeptidase"/>
    <property type="match status" value="1"/>
</dbReference>
<evidence type="ECO:0000256" key="6">
    <source>
        <dbReference type="PIRSR" id="PIRSR028757-1"/>
    </source>
</evidence>
<evidence type="ECO:0000256" key="5">
    <source>
        <dbReference type="ARBA" id="ARBA00022825"/>
    </source>
</evidence>
<dbReference type="Gene3D" id="3.50.30.60">
    <property type="entry name" value="LD-carboxypeptidase A C-terminal domain-like"/>
    <property type="match status" value="1"/>
</dbReference>
<evidence type="ECO:0000259" key="7">
    <source>
        <dbReference type="Pfam" id="PF02016"/>
    </source>
</evidence>
<keyword evidence="4" id="KW-0378">Hydrolase</keyword>
<feature type="domain" description="LD-carboxypeptidase C-terminal" evidence="8">
    <location>
        <begin position="183"/>
        <end position="295"/>
    </location>
</feature>
<evidence type="ECO:0000256" key="1">
    <source>
        <dbReference type="ARBA" id="ARBA00010233"/>
    </source>
</evidence>
<reference evidence="9" key="1">
    <citation type="journal article" date="2021" name="PeerJ">
        <title>Extensive microbial diversity within the chicken gut microbiome revealed by metagenomics and culture.</title>
        <authorList>
            <person name="Gilroy R."/>
            <person name="Ravi A."/>
            <person name="Getino M."/>
            <person name="Pursley I."/>
            <person name="Horton D.L."/>
            <person name="Alikhan N.F."/>
            <person name="Baker D."/>
            <person name="Gharbi K."/>
            <person name="Hall N."/>
            <person name="Watson M."/>
            <person name="Adriaenssens E.M."/>
            <person name="Foster-Nyarko E."/>
            <person name="Jarju S."/>
            <person name="Secka A."/>
            <person name="Antonio M."/>
            <person name="Oren A."/>
            <person name="Chaudhuri R.R."/>
            <person name="La Ragione R."/>
            <person name="Hildebrand F."/>
            <person name="Pallen M.J."/>
        </authorList>
    </citation>
    <scope>NUCLEOTIDE SEQUENCE</scope>
    <source>
        <strain evidence="9">CHK183-5548</strain>
    </source>
</reference>
<evidence type="ECO:0000259" key="8">
    <source>
        <dbReference type="Pfam" id="PF17676"/>
    </source>
</evidence>
<dbReference type="InterPro" id="IPR040921">
    <property type="entry name" value="Peptidase_S66C"/>
</dbReference>
<comment type="similarity">
    <text evidence="1">Belongs to the peptidase S66 family.</text>
</comment>
<dbReference type="InterPro" id="IPR040449">
    <property type="entry name" value="Peptidase_S66_N"/>
</dbReference>
<dbReference type="Proteomes" id="UP000823883">
    <property type="component" value="Unassembled WGS sequence"/>
</dbReference>
<keyword evidence="5" id="KW-0720">Serine protease</keyword>
<organism evidence="9 10">
    <name type="scientific">Candidatus Lachnoclostridium pullistercoris</name>
    <dbReference type="NCBI Taxonomy" id="2838632"/>
    <lineage>
        <taxon>Bacteria</taxon>
        <taxon>Bacillati</taxon>
        <taxon>Bacillota</taxon>
        <taxon>Clostridia</taxon>
        <taxon>Lachnospirales</taxon>
        <taxon>Lachnospiraceae</taxon>
    </lineage>
</organism>
<reference evidence="9" key="2">
    <citation type="submission" date="2021-04" db="EMBL/GenBank/DDBJ databases">
        <authorList>
            <person name="Gilroy R."/>
        </authorList>
    </citation>
    <scope>NUCLEOTIDE SEQUENCE</scope>
    <source>
        <strain evidence="9">CHK183-5548</strain>
    </source>
</reference>
<dbReference type="InterPro" id="IPR003507">
    <property type="entry name" value="S66_fam"/>
</dbReference>
<accession>A0A9D2PC35</accession>
<sequence>MNSSEENGRKQKAGGAARRRAAVVACSNALSERCREQIEKLTDFLTDCGLEVKVSGRLYGKNGTVFSGTPKERAKELMDCYRDPETEMIFDVSGGDVANGILPYLDFSAIGRSRAVFWGYSDLTTIINGIYAKTGRPSVLYQVRNLLAEDGGWQRRAFRDYLAGVSEPLFSFSWKFLRGNFMEGEVAGGNVRCLLKLAGTEFWPDMNGKILLLEAAGGQAPQMAAYLAQLKLMGVFEKVSGILLGTFLAMEESGSAPGIEELVLEYTGDSLPVAKTGQIGHRTDSHGVWVGKRMRMEGKK</sequence>
<protein>
    <submittedName>
        <fullName evidence="9">LD-carboxypeptidase</fullName>
    </submittedName>
</protein>
<dbReference type="InterPro" id="IPR027478">
    <property type="entry name" value="LdcA_N"/>
</dbReference>
<dbReference type="SUPFAM" id="SSF141986">
    <property type="entry name" value="LD-carboxypeptidase A C-terminal domain-like"/>
    <property type="match status" value="1"/>
</dbReference>
<evidence type="ECO:0000256" key="3">
    <source>
        <dbReference type="ARBA" id="ARBA00022670"/>
    </source>
</evidence>